<reference evidence="1" key="1">
    <citation type="journal article" date="2014" name="Front. Microbiol.">
        <title>High frequency of phylogenetically diverse reductive dehalogenase-homologous genes in deep subseafloor sedimentary metagenomes.</title>
        <authorList>
            <person name="Kawai M."/>
            <person name="Futagami T."/>
            <person name="Toyoda A."/>
            <person name="Takaki Y."/>
            <person name="Nishi S."/>
            <person name="Hori S."/>
            <person name="Arai W."/>
            <person name="Tsubouchi T."/>
            <person name="Morono Y."/>
            <person name="Uchiyama I."/>
            <person name="Ito T."/>
            <person name="Fujiyama A."/>
            <person name="Inagaki F."/>
            <person name="Takami H."/>
        </authorList>
    </citation>
    <scope>NUCLEOTIDE SEQUENCE</scope>
    <source>
        <strain evidence="1">Expedition CK06-06</strain>
    </source>
</reference>
<evidence type="ECO:0000313" key="1">
    <source>
        <dbReference type="EMBL" id="GAI77619.1"/>
    </source>
</evidence>
<dbReference type="AlphaFoldDB" id="X1TC70"/>
<proteinExistence type="predicted"/>
<organism evidence="1">
    <name type="scientific">marine sediment metagenome</name>
    <dbReference type="NCBI Taxonomy" id="412755"/>
    <lineage>
        <taxon>unclassified sequences</taxon>
        <taxon>metagenomes</taxon>
        <taxon>ecological metagenomes</taxon>
    </lineage>
</organism>
<comment type="caution">
    <text evidence="1">The sequence shown here is derived from an EMBL/GenBank/DDBJ whole genome shotgun (WGS) entry which is preliminary data.</text>
</comment>
<name>X1TC70_9ZZZZ</name>
<dbReference type="EMBL" id="BARW01011865">
    <property type="protein sequence ID" value="GAI77619.1"/>
    <property type="molecule type" value="Genomic_DNA"/>
</dbReference>
<protein>
    <submittedName>
        <fullName evidence="1">Uncharacterized protein</fullName>
    </submittedName>
</protein>
<sequence>MTPGDYRRWKRQGRWDILQYAWVATRVGYGDIWIDPKTGEDLSYCPFLKKVSPSRDICAIQDTKPKGCKEVFCEWAYGIGEKGIPFKRQSGWTEKARQLGYGKTKNGLSFLATKRRRTKKHGLSPNDTLASKRGFGN</sequence>
<accession>X1TC70</accession>
<gene>
    <name evidence="1" type="ORF">S12H4_22661</name>
</gene>